<dbReference type="Pfam" id="PF20730">
    <property type="entry name" value="YetF_N"/>
    <property type="match status" value="1"/>
</dbReference>
<keyword evidence="3" id="KW-1003">Cell membrane</keyword>
<keyword evidence="6 7" id="KW-0472">Membrane</keyword>
<name>A0ABR6CSX0_9BACI</name>
<proteinExistence type="inferred from homology"/>
<sequence>MDFFQSQESLTVIEWILRAIVSFFFLLFVAKLMGQRSISQLRLLDFVMALIIGNIIAHPLSDPVLDLKGSLTTITVLVFLYLIGVFSSLKWSKFRKIVESPPIPLIKDGQIMYKGLSKARISLDVLLSELRKEKIVAPEKVSLALWEPNGTISLFINPQYQAVTPSDLQLVTTAFHYPNTIIKEGKIVLKELNRIGKDELWLTNKIKNTYNLDIKEILLATKDEEDNIKVFLYNS</sequence>
<comment type="caution">
    <text evidence="10">The sequence shown here is derived from an EMBL/GenBank/DDBJ whole genome shotgun (WGS) entry which is preliminary data.</text>
</comment>
<dbReference type="EMBL" id="JACJHX010000012">
    <property type="protein sequence ID" value="MBA9028128.1"/>
    <property type="molecule type" value="Genomic_DNA"/>
</dbReference>
<gene>
    <name evidence="10" type="ORF">HNP81_003448</name>
</gene>
<comment type="similarity">
    <text evidence="2">Belongs to the UPF0702 family.</text>
</comment>
<dbReference type="Gene3D" id="3.30.240.20">
    <property type="entry name" value="bsu07140 like domains"/>
    <property type="match status" value="2"/>
</dbReference>
<dbReference type="InterPro" id="IPR048454">
    <property type="entry name" value="YetF_N"/>
</dbReference>
<evidence type="ECO:0000256" key="4">
    <source>
        <dbReference type="ARBA" id="ARBA00022692"/>
    </source>
</evidence>
<organism evidence="10 11">
    <name type="scientific">Peribacillus huizhouensis</name>
    <dbReference type="NCBI Taxonomy" id="1501239"/>
    <lineage>
        <taxon>Bacteria</taxon>
        <taxon>Bacillati</taxon>
        <taxon>Bacillota</taxon>
        <taxon>Bacilli</taxon>
        <taxon>Bacillales</taxon>
        <taxon>Bacillaceae</taxon>
        <taxon>Peribacillus</taxon>
    </lineage>
</organism>
<comment type="subcellular location">
    <subcellularLocation>
        <location evidence="1">Cell membrane</location>
        <topology evidence="1">Multi-pass membrane protein</topology>
    </subcellularLocation>
</comment>
<feature type="domain" description="YetF C-terminal" evidence="8">
    <location>
        <begin position="90"/>
        <end position="221"/>
    </location>
</feature>
<reference evidence="10 11" key="1">
    <citation type="submission" date="2020-08" db="EMBL/GenBank/DDBJ databases">
        <title>Genomic Encyclopedia of Type Strains, Phase IV (KMG-IV): sequencing the most valuable type-strain genomes for metagenomic binning, comparative biology and taxonomic classification.</title>
        <authorList>
            <person name="Goeker M."/>
        </authorList>
    </citation>
    <scope>NUCLEOTIDE SEQUENCE [LARGE SCALE GENOMIC DNA]</scope>
    <source>
        <strain evidence="10 11">DSM 105481</strain>
    </source>
</reference>
<keyword evidence="5 7" id="KW-1133">Transmembrane helix</keyword>
<evidence type="ECO:0000256" key="2">
    <source>
        <dbReference type="ARBA" id="ARBA00006448"/>
    </source>
</evidence>
<evidence type="ECO:0000256" key="3">
    <source>
        <dbReference type="ARBA" id="ARBA00022475"/>
    </source>
</evidence>
<evidence type="ECO:0000313" key="10">
    <source>
        <dbReference type="EMBL" id="MBA9028128.1"/>
    </source>
</evidence>
<dbReference type="PANTHER" id="PTHR34582">
    <property type="entry name" value="UPF0702 TRANSMEMBRANE PROTEIN YCAP"/>
    <property type="match status" value="1"/>
</dbReference>
<evidence type="ECO:0000259" key="8">
    <source>
        <dbReference type="Pfam" id="PF04239"/>
    </source>
</evidence>
<feature type="transmembrane region" description="Helical" evidence="7">
    <location>
        <begin position="42"/>
        <end position="61"/>
    </location>
</feature>
<dbReference type="InterPro" id="IPR023090">
    <property type="entry name" value="UPF0702_alpha/beta_dom_sf"/>
</dbReference>
<dbReference type="InterPro" id="IPR007353">
    <property type="entry name" value="DUF421"/>
</dbReference>
<evidence type="ECO:0000259" key="9">
    <source>
        <dbReference type="Pfam" id="PF20730"/>
    </source>
</evidence>
<feature type="transmembrane region" description="Helical" evidence="7">
    <location>
        <begin position="12"/>
        <end position="30"/>
    </location>
</feature>
<evidence type="ECO:0000256" key="1">
    <source>
        <dbReference type="ARBA" id="ARBA00004651"/>
    </source>
</evidence>
<evidence type="ECO:0000256" key="5">
    <source>
        <dbReference type="ARBA" id="ARBA00022989"/>
    </source>
</evidence>
<evidence type="ECO:0000313" key="11">
    <source>
        <dbReference type="Proteomes" id="UP000626697"/>
    </source>
</evidence>
<keyword evidence="4 7" id="KW-0812">Transmembrane</keyword>
<keyword evidence="11" id="KW-1185">Reference proteome</keyword>
<evidence type="ECO:0000256" key="6">
    <source>
        <dbReference type="ARBA" id="ARBA00023136"/>
    </source>
</evidence>
<evidence type="ECO:0000256" key="7">
    <source>
        <dbReference type="SAM" id="Phobius"/>
    </source>
</evidence>
<protein>
    <submittedName>
        <fullName evidence="10">Uncharacterized membrane protein YcaP (DUF421 family)</fullName>
    </submittedName>
</protein>
<dbReference type="Pfam" id="PF04239">
    <property type="entry name" value="DUF421"/>
    <property type="match status" value="1"/>
</dbReference>
<accession>A0ABR6CSX0</accession>
<feature type="transmembrane region" description="Helical" evidence="7">
    <location>
        <begin position="67"/>
        <end position="86"/>
    </location>
</feature>
<feature type="domain" description="YetF-like N-terminal transmembrane" evidence="9">
    <location>
        <begin position="13"/>
        <end position="82"/>
    </location>
</feature>
<dbReference type="Proteomes" id="UP000626697">
    <property type="component" value="Unassembled WGS sequence"/>
</dbReference>
<dbReference type="RefSeq" id="WP_182503334.1">
    <property type="nucleotide sequence ID" value="NZ_JACJHX010000012.1"/>
</dbReference>
<dbReference type="PANTHER" id="PTHR34582:SF5">
    <property type="entry name" value="UPF0702 TRANSMEMBRANE PROTEIN YETF"/>
    <property type="match status" value="1"/>
</dbReference>